<dbReference type="Pfam" id="PF02742">
    <property type="entry name" value="Fe_dep_repr_C"/>
    <property type="match status" value="1"/>
</dbReference>
<dbReference type="GO" id="GO:0046914">
    <property type="term" value="F:transition metal ion binding"/>
    <property type="evidence" value="ECO:0007669"/>
    <property type="project" value="InterPro"/>
</dbReference>
<organism evidence="6 7">
    <name type="scientific">Archaeoglobus fulgidus DSM 8774</name>
    <dbReference type="NCBI Taxonomy" id="1344584"/>
    <lineage>
        <taxon>Archaea</taxon>
        <taxon>Methanobacteriati</taxon>
        <taxon>Methanobacteriota</taxon>
        <taxon>Archaeoglobi</taxon>
        <taxon>Archaeoglobales</taxon>
        <taxon>Archaeoglobaceae</taxon>
        <taxon>Archaeoglobus</taxon>
    </lineage>
</organism>
<protein>
    <submittedName>
        <fullName evidence="6">Mn-dependent transcriptional regulator</fullName>
    </submittedName>
</protein>
<dbReference type="GO" id="GO:0046983">
    <property type="term" value="F:protein dimerization activity"/>
    <property type="evidence" value="ECO:0007669"/>
    <property type="project" value="InterPro"/>
</dbReference>
<keyword evidence="4" id="KW-0804">Transcription</keyword>
<dbReference type="Gene3D" id="1.10.10.10">
    <property type="entry name" value="Winged helix-like DNA-binding domain superfamily/Winged helix DNA-binding domain"/>
    <property type="match status" value="1"/>
</dbReference>
<dbReference type="PANTHER" id="PTHR33238">
    <property type="entry name" value="IRON (METAL) DEPENDENT REPRESSOR, DTXR FAMILY"/>
    <property type="match status" value="1"/>
</dbReference>
<evidence type="ECO:0000259" key="5">
    <source>
        <dbReference type="PROSITE" id="PS50944"/>
    </source>
</evidence>
<feature type="domain" description="HTH dtxR-type" evidence="5">
    <location>
        <begin position="16"/>
        <end position="70"/>
    </location>
</feature>
<name>A0A075WEY3_ARCFL</name>
<dbReference type="InterPro" id="IPR050536">
    <property type="entry name" value="DtxR_MntR_Metal-Reg"/>
</dbReference>
<evidence type="ECO:0000256" key="3">
    <source>
        <dbReference type="ARBA" id="ARBA00023125"/>
    </source>
</evidence>
<comment type="similarity">
    <text evidence="1">Belongs to the DtxR/MntR family.</text>
</comment>
<dbReference type="EMBL" id="CP006577">
    <property type="protein sequence ID" value="AIG98975.1"/>
    <property type="molecule type" value="Genomic_DNA"/>
</dbReference>
<accession>A0A075WEY3</accession>
<dbReference type="PANTHER" id="PTHR33238:SF7">
    <property type="entry name" value="IRON-DEPENDENT TRANSCRIPTIONAL REGULATOR"/>
    <property type="match status" value="1"/>
</dbReference>
<gene>
    <name evidence="6" type="ORF">AFULGI_00022460</name>
</gene>
<dbReference type="Proteomes" id="UP000028501">
    <property type="component" value="Chromosome"/>
</dbReference>
<keyword evidence="3" id="KW-0238">DNA-binding</keyword>
<dbReference type="InterPro" id="IPR022687">
    <property type="entry name" value="HTH_DTXR"/>
</dbReference>
<dbReference type="SMART" id="SM00529">
    <property type="entry name" value="HTH_DTXR"/>
    <property type="match status" value="1"/>
</dbReference>
<evidence type="ECO:0000313" key="6">
    <source>
        <dbReference type="EMBL" id="AIG98975.1"/>
    </source>
</evidence>
<dbReference type="KEGG" id="afg:AFULGI_00022460"/>
<dbReference type="InterPro" id="IPR001367">
    <property type="entry name" value="Fe_dep_repressor"/>
</dbReference>
<dbReference type="SMR" id="A0A075WEY3"/>
<dbReference type="AlphaFoldDB" id="A0A075WEY3"/>
<dbReference type="GO" id="GO:0003700">
    <property type="term" value="F:DNA-binding transcription factor activity"/>
    <property type="evidence" value="ECO:0007669"/>
    <property type="project" value="InterPro"/>
</dbReference>
<dbReference type="InterPro" id="IPR036421">
    <property type="entry name" value="Fe_dep_repressor_sf"/>
</dbReference>
<dbReference type="InterPro" id="IPR036390">
    <property type="entry name" value="WH_DNA-bd_sf"/>
</dbReference>
<reference evidence="6 7" key="1">
    <citation type="submission" date="2013-07" db="EMBL/GenBank/DDBJ databases">
        <title>Genome of Archaeoglobus fulgidus.</title>
        <authorList>
            <person name="Fiebig A."/>
            <person name="Birkeland N.-K."/>
        </authorList>
    </citation>
    <scope>NUCLEOTIDE SEQUENCE [LARGE SCALE GENOMIC DNA]</scope>
    <source>
        <strain evidence="6 7">DSM 8774</strain>
    </source>
</reference>
<keyword evidence="2" id="KW-0805">Transcription regulation</keyword>
<dbReference type="RefSeq" id="WP_010879476.1">
    <property type="nucleotide sequence ID" value="NZ_CP006577.1"/>
</dbReference>
<evidence type="ECO:0000256" key="1">
    <source>
        <dbReference type="ARBA" id="ARBA00007871"/>
    </source>
</evidence>
<proteinExistence type="inferred from homology"/>
<dbReference type="SUPFAM" id="SSF47979">
    <property type="entry name" value="Iron-dependent repressor protein, dimerization domain"/>
    <property type="match status" value="1"/>
</dbReference>
<dbReference type="PROSITE" id="PS50944">
    <property type="entry name" value="HTH_DTXR"/>
    <property type="match status" value="1"/>
</dbReference>
<dbReference type="GeneID" id="24795727"/>
<evidence type="ECO:0000256" key="2">
    <source>
        <dbReference type="ARBA" id="ARBA00023015"/>
    </source>
</evidence>
<dbReference type="Pfam" id="PF01325">
    <property type="entry name" value="Fe_dep_repress"/>
    <property type="match status" value="1"/>
</dbReference>
<evidence type="ECO:0000313" key="7">
    <source>
        <dbReference type="Proteomes" id="UP000028501"/>
    </source>
</evidence>
<evidence type="ECO:0000256" key="4">
    <source>
        <dbReference type="ARBA" id="ARBA00023163"/>
    </source>
</evidence>
<dbReference type="SUPFAM" id="SSF46785">
    <property type="entry name" value="Winged helix' DNA-binding domain"/>
    <property type="match status" value="1"/>
</dbReference>
<dbReference type="InterPro" id="IPR036388">
    <property type="entry name" value="WH-like_DNA-bd_sf"/>
</dbReference>
<dbReference type="HOGENOM" id="CLU_1891311_0_0_2"/>
<dbReference type="GO" id="GO:0003677">
    <property type="term" value="F:DNA binding"/>
    <property type="evidence" value="ECO:0007669"/>
    <property type="project" value="UniProtKB-KW"/>
</dbReference>
<sequence>MFAVRTKFVTKTEVVLRTVYTALEKGLAVIGPTQVAEELGVSKSTAQKMLNELSKAGYGVYVPKKGLVLNERGKMEARAAVRMHRLIECLLADLGVEDFCKEAEKIGMVAGSSLVDALEARYGDREFCPCGKRIPEVKK</sequence>
<dbReference type="InterPro" id="IPR022689">
    <property type="entry name" value="Iron_dep_repressor"/>
</dbReference>